<gene>
    <name evidence="1" type="ORF">UT11_C0040G0003</name>
</gene>
<sequence>MNKVNSQTTILDHEIVTSVLGKYQNGVAIPVKKIPFNNIKVVISFIKEEKPKGNGPAVLKALNRAQKHLGEAFKDFDPDKVRNKINKDFKKRIAENNW</sequence>
<dbReference type="Proteomes" id="UP000033934">
    <property type="component" value="Unassembled WGS sequence"/>
</dbReference>
<dbReference type="AlphaFoldDB" id="A0A0G0PFQ3"/>
<name>A0A0G0PFQ3_9BACT</name>
<evidence type="ECO:0000313" key="1">
    <source>
        <dbReference type="EMBL" id="KKQ88086.1"/>
    </source>
</evidence>
<dbReference type="EMBL" id="LBVO01000040">
    <property type="protein sequence ID" value="KKQ88086.1"/>
    <property type="molecule type" value="Genomic_DNA"/>
</dbReference>
<organism evidence="1 2">
    <name type="scientific">Berkelbacteria bacterium GW2011_GWA2_38_9</name>
    <dbReference type="NCBI Taxonomy" id="1618334"/>
    <lineage>
        <taxon>Bacteria</taxon>
        <taxon>Candidatus Berkelbacteria</taxon>
    </lineage>
</organism>
<accession>A0A0G0PFQ3</accession>
<reference evidence="1 2" key="1">
    <citation type="journal article" date="2015" name="Nature">
        <title>rRNA introns, odd ribosomes, and small enigmatic genomes across a large radiation of phyla.</title>
        <authorList>
            <person name="Brown C.T."/>
            <person name="Hug L.A."/>
            <person name="Thomas B.C."/>
            <person name="Sharon I."/>
            <person name="Castelle C.J."/>
            <person name="Singh A."/>
            <person name="Wilkins M.J."/>
            <person name="Williams K.H."/>
            <person name="Banfield J.F."/>
        </authorList>
    </citation>
    <scope>NUCLEOTIDE SEQUENCE [LARGE SCALE GENOMIC DNA]</scope>
</reference>
<evidence type="ECO:0000313" key="2">
    <source>
        <dbReference type="Proteomes" id="UP000033934"/>
    </source>
</evidence>
<proteinExistence type="predicted"/>
<protein>
    <submittedName>
        <fullName evidence="1">Uncharacterized protein</fullName>
    </submittedName>
</protein>
<comment type="caution">
    <text evidence="1">The sequence shown here is derived from an EMBL/GenBank/DDBJ whole genome shotgun (WGS) entry which is preliminary data.</text>
</comment>